<dbReference type="InterPro" id="IPR044122">
    <property type="entry name" value="UPF0261_N"/>
</dbReference>
<reference evidence="3 4" key="1">
    <citation type="journal article" date="2021" name="MBio">
        <title>Poor Competitiveness of Bradyrhizobium in Pigeon Pea Root Colonization in Indian Soils.</title>
        <authorList>
            <person name="Chalasani D."/>
            <person name="Basu A."/>
            <person name="Pullabhotla S.V.S.R.N."/>
            <person name="Jorrin B."/>
            <person name="Neal A.L."/>
            <person name="Poole P.S."/>
            <person name="Podile A.R."/>
            <person name="Tkacz A."/>
        </authorList>
    </citation>
    <scope>NUCLEOTIDE SEQUENCE [LARGE SCALE GENOMIC DNA]</scope>
    <source>
        <strain evidence="3 4">HU44</strain>
    </source>
</reference>
<dbReference type="Gene3D" id="3.40.50.12020">
    <property type="entry name" value="Uncharacterised protein family UPF0261, NN domain"/>
    <property type="match status" value="1"/>
</dbReference>
<dbReference type="NCBIfam" id="NF002673">
    <property type="entry name" value="PRK02399.1-1"/>
    <property type="match status" value="1"/>
</dbReference>
<dbReference type="EMBL" id="JAEUAO010000003">
    <property type="protein sequence ID" value="MBW9064763.1"/>
    <property type="molecule type" value="Genomic_DNA"/>
</dbReference>
<sequence>MKKVYVVGTCDTKGDELAYAKKAILAAGAEALLVDVATQGAYALADISAAQVASHHPDGASAVLSQNDRGAAVSAMSEALAAFLATRTDIGAVLGLGGTGNTALVTAAMRSLPIGVPKLMVSTVASGNTVPYVGPNDLAMMYSVVDVAGLNAISRKVIGNAAHAAAGMAMNTVADAASDKSGLGMTMFGVTTACVTQVRAMLEQSHEIYVFHATGIGGQSMEKLADSRLVSGLIDVTTTEVPDLLVGGVFPATQDRFGAIIRTGLPYVGSVGAVDMVNFGARDTVPVQFRERLLHVHNANVTLMRTTAEENHRIGQFIVERLNRMEGPVRFLLPLGGVSALDAPGQVFHDPNANAALFSAIRNGWKPAANRQLIEIDAHINDSAFASALAENFRAIAA</sequence>
<dbReference type="NCBIfam" id="NF002674">
    <property type="entry name" value="PRK02399.1-2"/>
    <property type="match status" value="1"/>
</dbReference>
<dbReference type="RefSeq" id="WP_220372725.1">
    <property type="nucleotide sequence ID" value="NZ_JAEUAO010000003.1"/>
</dbReference>
<dbReference type="Gene3D" id="3.40.50.12030">
    <property type="entry name" value="Uncharacterised protein family UPF0261, NC domain"/>
    <property type="match status" value="1"/>
</dbReference>
<dbReference type="Pfam" id="PF06792">
    <property type="entry name" value="UPF0261"/>
    <property type="match status" value="1"/>
</dbReference>
<protein>
    <submittedName>
        <fullName evidence="3">Tm-1-like ATP-binding domain-containing protein</fullName>
    </submittedName>
</protein>
<keyword evidence="4" id="KW-1185">Reference proteome</keyword>
<dbReference type="PANTHER" id="PTHR31862:SF1">
    <property type="entry name" value="UPF0261 DOMAIN PROTEIN (AFU_ORTHOLOGUE AFUA_1G10120)"/>
    <property type="match status" value="1"/>
</dbReference>
<dbReference type="PIRSF" id="PIRSF033271">
    <property type="entry name" value="UCP033271"/>
    <property type="match status" value="1"/>
</dbReference>
<dbReference type="Pfam" id="PF23189">
    <property type="entry name" value="UPF0261_C"/>
    <property type="match status" value="1"/>
</dbReference>
<dbReference type="PANTHER" id="PTHR31862">
    <property type="entry name" value="UPF0261 DOMAIN PROTEIN (AFU_ORTHOLOGUE AFUA_1G10120)"/>
    <property type="match status" value="1"/>
</dbReference>
<dbReference type="CDD" id="cd15488">
    <property type="entry name" value="Tm-1-like"/>
    <property type="match status" value="1"/>
</dbReference>
<organism evidence="3 4">
    <name type="scientific">Rhizobium herbae</name>
    <dbReference type="NCBI Taxonomy" id="508661"/>
    <lineage>
        <taxon>Bacteria</taxon>
        <taxon>Pseudomonadati</taxon>
        <taxon>Pseudomonadota</taxon>
        <taxon>Alphaproteobacteria</taxon>
        <taxon>Hyphomicrobiales</taxon>
        <taxon>Rhizobiaceae</taxon>
        <taxon>Rhizobium/Agrobacterium group</taxon>
        <taxon>Rhizobium</taxon>
    </lineage>
</organism>
<dbReference type="InterPro" id="IPR008322">
    <property type="entry name" value="UPF0261"/>
</dbReference>
<accession>A0ABS7HC72</accession>
<evidence type="ECO:0000313" key="4">
    <source>
        <dbReference type="Proteomes" id="UP000757604"/>
    </source>
</evidence>
<name>A0ABS7HC72_9HYPH</name>
<feature type="domain" description="UPF0261" evidence="2">
    <location>
        <begin position="182"/>
        <end position="396"/>
    </location>
</feature>
<evidence type="ECO:0000259" key="1">
    <source>
        <dbReference type="Pfam" id="PF06792"/>
    </source>
</evidence>
<evidence type="ECO:0000259" key="2">
    <source>
        <dbReference type="Pfam" id="PF23189"/>
    </source>
</evidence>
<dbReference type="Proteomes" id="UP000757604">
    <property type="component" value="Unassembled WGS sequence"/>
</dbReference>
<gene>
    <name evidence="3" type="ORF">JNB71_15720</name>
</gene>
<evidence type="ECO:0000313" key="3">
    <source>
        <dbReference type="EMBL" id="MBW9064763.1"/>
    </source>
</evidence>
<proteinExistence type="predicted"/>
<comment type="caution">
    <text evidence="3">The sequence shown here is derived from an EMBL/GenBank/DDBJ whole genome shotgun (WGS) entry which is preliminary data.</text>
</comment>
<dbReference type="InterPro" id="IPR056778">
    <property type="entry name" value="UPF0261_C"/>
</dbReference>
<feature type="domain" description="UPF0261" evidence="1">
    <location>
        <begin position="2"/>
        <end position="171"/>
    </location>
</feature>
<dbReference type="InterPro" id="IPR051353">
    <property type="entry name" value="Tobamovirus_resist_UPF0261"/>
</dbReference>